<feature type="transmembrane region" description="Helical" evidence="1">
    <location>
        <begin position="80"/>
        <end position="96"/>
    </location>
</feature>
<dbReference type="GeneID" id="64062390"/>
<protein>
    <submittedName>
        <fullName evidence="2">Uncharacterized protein</fullName>
    </submittedName>
</protein>
<feature type="transmembrane region" description="Helical" evidence="1">
    <location>
        <begin position="245"/>
        <end position="262"/>
    </location>
</feature>
<evidence type="ECO:0000256" key="1">
    <source>
        <dbReference type="SAM" id="Phobius"/>
    </source>
</evidence>
<dbReference type="Proteomes" id="UP000014400">
    <property type="component" value="Unassembled WGS sequence"/>
</dbReference>
<dbReference type="RefSeq" id="WP_005429324.1">
    <property type="nucleotide sequence ID" value="NZ_KE150481.1"/>
</dbReference>
<keyword evidence="3" id="KW-1185">Reference proteome</keyword>
<dbReference type="HOGENOM" id="CLU_085019_0_0_4"/>
<dbReference type="STRING" id="1203554.HMPREF1476_02240"/>
<dbReference type="AlphaFoldDB" id="S3CA98"/>
<feature type="transmembrane region" description="Helical" evidence="1">
    <location>
        <begin position="37"/>
        <end position="60"/>
    </location>
</feature>
<proteinExistence type="predicted"/>
<organism evidence="2 3">
    <name type="scientific">Sutterella wadsworthensis HGA0223</name>
    <dbReference type="NCBI Taxonomy" id="1203554"/>
    <lineage>
        <taxon>Bacteria</taxon>
        <taxon>Pseudomonadati</taxon>
        <taxon>Pseudomonadota</taxon>
        <taxon>Betaproteobacteria</taxon>
        <taxon>Burkholderiales</taxon>
        <taxon>Sutterellaceae</taxon>
        <taxon>Sutterella</taxon>
    </lineage>
</organism>
<feature type="transmembrane region" description="Helical" evidence="1">
    <location>
        <begin position="6"/>
        <end position="25"/>
    </location>
</feature>
<sequence length="276" mass="28541">MGTGWSLAFFAAAAVLAASLATAALAGELCRLPVRRIAAVSTIAALLLICGEVLALFSLGRPELIFGILANPSTGLFREFAAACAAAAALLGLVWARRRCALRRTCLLFAAAAALLALGAVASVGTVLWMPWRAGWHTATMALPLLGLVCPATALVLRLLSEDGPTSFKGVQHCFIALMPALGAAIWLGTLAWGPAPIELPTASRLLSGDLALPFWIGFVLLGILIPAAVLVLSSFSPMFRFGNFIGLISAAAAAAAIARTTELLGGASSWRFFLT</sequence>
<name>S3CA98_9BURK</name>
<comment type="caution">
    <text evidence="2">The sequence shown here is derived from an EMBL/GenBank/DDBJ whole genome shotgun (WGS) entry which is preliminary data.</text>
</comment>
<dbReference type="eggNOG" id="COG3302">
    <property type="taxonomic scope" value="Bacteria"/>
</dbReference>
<evidence type="ECO:0000313" key="3">
    <source>
        <dbReference type="Proteomes" id="UP000014400"/>
    </source>
</evidence>
<dbReference type="EMBL" id="ATCF01000035">
    <property type="protein sequence ID" value="EPD97619.1"/>
    <property type="molecule type" value="Genomic_DNA"/>
</dbReference>
<feature type="transmembrane region" description="Helical" evidence="1">
    <location>
        <begin position="108"/>
        <end position="129"/>
    </location>
</feature>
<gene>
    <name evidence="2" type="ORF">HMPREF1476_02240</name>
</gene>
<accession>S3CA98</accession>
<feature type="transmembrane region" description="Helical" evidence="1">
    <location>
        <begin position="213"/>
        <end position="233"/>
    </location>
</feature>
<feature type="transmembrane region" description="Helical" evidence="1">
    <location>
        <begin position="141"/>
        <end position="161"/>
    </location>
</feature>
<feature type="transmembrane region" description="Helical" evidence="1">
    <location>
        <begin position="173"/>
        <end position="193"/>
    </location>
</feature>
<dbReference type="PATRIC" id="fig|1203554.3.peg.2325"/>
<keyword evidence="1" id="KW-0812">Transmembrane</keyword>
<reference evidence="2 3" key="1">
    <citation type="submission" date="2013-04" db="EMBL/GenBank/DDBJ databases">
        <title>The Genome Sequence of Sutterella wadsworthensis HGA0223.</title>
        <authorList>
            <consortium name="The Broad Institute Genomics Platform"/>
            <person name="Earl A."/>
            <person name="Ward D."/>
            <person name="Feldgarden M."/>
            <person name="Gevers D."/>
            <person name="Schmidt T.M."/>
            <person name="Dover J."/>
            <person name="Dai D."/>
            <person name="Walker B."/>
            <person name="Young S."/>
            <person name="Zeng Q."/>
            <person name="Gargeya S."/>
            <person name="Fitzgerald M."/>
            <person name="Haas B."/>
            <person name="Abouelleil A."/>
            <person name="Allen A.W."/>
            <person name="Alvarado L."/>
            <person name="Arachchi H.M."/>
            <person name="Berlin A.M."/>
            <person name="Chapman S.B."/>
            <person name="Gainer-Dewar J."/>
            <person name="Goldberg J."/>
            <person name="Griggs A."/>
            <person name="Gujja S."/>
            <person name="Hansen M."/>
            <person name="Howarth C."/>
            <person name="Imamovic A."/>
            <person name="Ireland A."/>
            <person name="Larimer J."/>
            <person name="McCowan C."/>
            <person name="Murphy C."/>
            <person name="Pearson M."/>
            <person name="Poon T.W."/>
            <person name="Priest M."/>
            <person name="Roberts A."/>
            <person name="Saif S."/>
            <person name="Shea T."/>
            <person name="Sisk P."/>
            <person name="Sykes S."/>
            <person name="Wortman J."/>
            <person name="Nusbaum C."/>
            <person name="Birren B."/>
        </authorList>
    </citation>
    <scope>NUCLEOTIDE SEQUENCE [LARGE SCALE GENOMIC DNA]</scope>
    <source>
        <strain evidence="2 3">HGA0223</strain>
    </source>
</reference>
<keyword evidence="1" id="KW-0472">Membrane</keyword>
<evidence type="ECO:0000313" key="2">
    <source>
        <dbReference type="EMBL" id="EPD97619.1"/>
    </source>
</evidence>
<keyword evidence="1" id="KW-1133">Transmembrane helix</keyword>